<sequence>MTIILTERQRHLARHALGLPNRSRRSYRNHFVAGPGHGDYDDWMAMVSAGAARRRDGSTSPLTGGDDLFWLTADGARAGLARGEKLDPEDFPEA</sequence>
<evidence type="ECO:0000313" key="1">
    <source>
        <dbReference type="EMBL" id="CUA90167.1"/>
    </source>
</evidence>
<keyword evidence="2" id="KW-1185">Reference proteome</keyword>
<proteinExistence type="predicted"/>
<comment type="caution">
    <text evidence="1">The sequence shown here is derived from an EMBL/GenBank/DDBJ whole genome shotgun (WGS) entry which is preliminary data.</text>
</comment>
<dbReference type="RefSeq" id="WP_055460606.1">
    <property type="nucleotide sequence ID" value="NZ_CYHC01000011.1"/>
</dbReference>
<protein>
    <submittedName>
        <fullName evidence="1">Uncharacterized protein</fullName>
    </submittedName>
</protein>
<name>A0ABM9U8H8_9HYPH</name>
<reference evidence="1 2" key="1">
    <citation type="submission" date="2015-08" db="EMBL/GenBank/DDBJ databases">
        <authorList>
            <person name="Varghese N."/>
        </authorList>
    </citation>
    <scope>NUCLEOTIDE SEQUENCE [LARGE SCALE GENOMIC DNA]</scope>
    <source>
        <strain evidence="1 2">DSM 18167</strain>
    </source>
</reference>
<evidence type="ECO:0000313" key="2">
    <source>
        <dbReference type="Proteomes" id="UP000182178"/>
    </source>
</evidence>
<gene>
    <name evidence="1" type="ORF">Ga0061061_11193</name>
</gene>
<dbReference type="EMBL" id="CYHC01000011">
    <property type="protein sequence ID" value="CUA90167.1"/>
    <property type="molecule type" value="Genomic_DNA"/>
</dbReference>
<dbReference type="Proteomes" id="UP000182178">
    <property type="component" value="Unassembled WGS sequence"/>
</dbReference>
<accession>A0ABM9U8H8</accession>
<organism evidence="1 2">
    <name type="scientific">Chelatococcus sambhunathii</name>
    <dbReference type="NCBI Taxonomy" id="363953"/>
    <lineage>
        <taxon>Bacteria</taxon>
        <taxon>Pseudomonadati</taxon>
        <taxon>Pseudomonadota</taxon>
        <taxon>Alphaproteobacteria</taxon>
        <taxon>Hyphomicrobiales</taxon>
        <taxon>Chelatococcaceae</taxon>
        <taxon>Chelatococcus</taxon>
    </lineage>
</organism>